<evidence type="ECO:0000313" key="4">
    <source>
        <dbReference type="Proteomes" id="UP000005358"/>
    </source>
</evidence>
<comment type="similarity">
    <text evidence="1">Belongs to the Gram-positive plasmids replication protein type 1 family.</text>
</comment>
<evidence type="ECO:0000313" key="3">
    <source>
        <dbReference type="EMBL" id="EIA15602.1"/>
    </source>
</evidence>
<protein>
    <recommendedName>
        <fullName evidence="5">Replication protein</fullName>
    </recommendedName>
</protein>
<evidence type="ECO:0000256" key="1">
    <source>
        <dbReference type="ARBA" id="ARBA00008909"/>
    </source>
</evidence>
<sequence length="357" mass="42864">MNNDTIILTEKQEEKISKCKIIEKCKEKKVKNPKFSDYIEPFVSVKMSERIKDCGGFLMLLADLELEHKKLHKGNFCKNRFCPMCSWRMALKDCLEISVLMEHLRLEENKEFIFLTLTTPNVTGEELEQAIKEYNKAFERLMKLKEVKAIVKGYIRKLEVTYQGEKYITKKLWSKKKEYYMRLGLKIGDLEPNYNTYNPHFHVVIVVNKSYFTNRTSKTYINRERWLELWKKSMRDDRITQVDVKKAKLNNYKEVYELSKYSAKDSDYLINRKVFSEFYKALKGKQVLVFGGLFKDAHKMYLNGELEVYKEKDEIKYEYMLYYNWTKKEYENTKLRELTEEEKESLNNNLINEIGED</sequence>
<comment type="caution">
    <text evidence="3">The sequence shown here is derived from an EMBL/GenBank/DDBJ whole genome shotgun (WGS) entry which is preliminary data.</text>
</comment>
<accession>A0AAV3F839</accession>
<keyword evidence="3" id="KW-0614">Plasmid</keyword>
<dbReference type="GO" id="GO:0006260">
    <property type="term" value="P:DNA replication"/>
    <property type="evidence" value="ECO:0007669"/>
    <property type="project" value="UniProtKB-KW"/>
</dbReference>
<evidence type="ECO:0008006" key="5">
    <source>
        <dbReference type="Google" id="ProtNLM"/>
    </source>
</evidence>
<proteinExistence type="inferred from homology"/>
<dbReference type="AlphaFoldDB" id="A0AAV3F839"/>
<name>A0AAV3F839_CLOPF</name>
<dbReference type="EMBL" id="AFES01000052">
    <property type="protein sequence ID" value="EIA15602.1"/>
    <property type="molecule type" value="Genomic_DNA"/>
</dbReference>
<geneLocation type="plasmid" evidence="3 4">
    <name>pF262C</name>
</geneLocation>
<evidence type="ECO:0000256" key="2">
    <source>
        <dbReference type="ARBA" id="ARBA00022705"/>
    </source>
</evidence>
<reference evidence="3 4" key="1">
    <citation type="journal article" date="2012" name="PLoS ONE">
        <title>Genome Sequencing and Analysis of a Type A Clostridium perfringens Isolate from a Case of Bovine Clostridial Abomasitis.</title>
        <authorList>
            <person name="Nowell V.J."/>
            <person name="Kropinski A.M."/>
            <person name="Songer J.G."/>
            <person name="Macinnes J.I."/>
            <person name="Parreira V.R."/>
            <person name="Prescott J.F."/>
        </authorList>
    </citation>
    <scope>NUCLEOTIDE SEQUENCE [LARGE SCALE GENOMIC DNA]</scope>
    <source>
        <strain evidence="3 4">F262</strain>
    </source>
</reference>
<dbReference type="Pfam" id="PF01446">
    <property type="entry name" value="Rep_1"/>
    <property type="match status" value="1"/>
</dbReference>
<organism evidence="3 4">
    <name type="scientific">Clostridium perfringens F262</name>
    <dbReference type="NCBI Taxonomy" id="883064"/>
    <lineage>
        <taxon>Bacteria</taxon>
        <taxon>Bacillati</taxon>
        <taxon>Bacillota</taxon>
        <taxon>Clostridia</taxon>
        <taxon>Eubacteriales</taxon>
        <taxon>Clostridiaceae</taxon>
        <taxon>Clostridium</taxon>
    </lineage>
</organism>
<dbReference type="InterPro" id="IPR000989">
    <property type="entry name" value="Rep"/>
</dbReference>
<dbReference type="Proteomes" id="UP000005358">
    <property type="component" value="Plasmid pF262C"/>
</dbReference>
<dbReference type="GO" id="GO:0003677">
    <property type="term" value="F:DNA binding"/>
    <property type="evidence" value="ECO:0007669"/>
    <property type="project" value="InterPro"/>
</dbReference>
<gene>
    <name evidence="3" type="ORF">HA1_15992</name>
</gene>
<keyword evidence="2" id="KW-0235">DNA replication</keyword>
<dbReference type="RefSeq" id="WP_003482685.1">
    <property type="nucleotide sequence ID" value="NZ_CM001480.1"/>
</dbReference>